<dbReference type="AlphaFoldDB" id="A0A428PZT5"/>
<comment type="caution">
    <text evidence="1">The sequence shown here is derived from an EMBL/GenBank/DDBJ whole genome shotgun (WGS) entry which is preliminary data.</text>
</comment>
<dbReference type="EMBL" id="NKCI01000073">
    <property type="protein sequence ID" value="RSL58508.1"/>
    <property type="molecule type" value="Genomic_DNA"/>
</dbReference>
<accession>A0A428PZT5</accession>
<name>A0A428PZT5_9HYPO</name>
<gene>
    <name evidence="1" type="ORF">CEP54_007765</name>
</gene>
<organism evidence="1 2">
    <name type="scientific">Fusarium duplospermum</name>
    <dbReference type="NCBI Taxonomy" id="1325734"/>
    <lineage>
        <taxon>Eukaryota</taxon>
        <taxon>Fungi</taxon>
        <taxon>Dikarya</taxon>
        <taxon>Ascomycota</taxon>
        <taxon>Pezizomycotina</taxon>
        <taxon>Sordariomycetes</taxon>
        <taxon>Hypocreomycetidae</taxon>
        <taxon>Hypocreales</taxon>
        <taxon>Nectriaceae</taxon>
        <taxon>Fusarium</taxon>
        <taxon>Fusarium solani species complex</taxon>
    </lineage>
</organism>
<proteinExistence type="predicted"/>
<sequence>MLTRRRFHCLWVTLDGNTPSSLNHRVDFLDGNLIVKVLVDVCPCRHSVSTRQKVPRIAVPVLLSAGPLAGQGPGTQLQSTTQQRCFGCHPRFLPVLGQVPRFTEASQVPQQPLVS</sequence>
<evidence type="ECO:0000313" key="1">
    <source>
        <dbReference type="EMBL" id="RSL58508.1"/>
    </source>
</evidence>
<protein>
    <submittedName>
        <fullName evidence="1">Uncharacterized protein</fullName>
    </submittedName>
</protein>
<reference evidence="1 2" key="1">
    <citation type="submission" date="2017-06" db="EMBL/GenBank/DDBJ databases">
        <title>Comparative genomic analysis of Ambrosia Fusariam Clade fungi.</title>
        <authorList>
            <person name="Stajich J.E."/>
            <person name="Carrillo J."/>
            <person name="Kijimoto T."/>
            <person name="Eskalen A."/>
            <person name="O'Donnell K."/>
            <person name="Kasson M."/>
        </authorList>
    </citation>
    <scope>NUCLEOTIDE SEQUENCE [LARGE SCALE GENOMIC DNA]</scope>
    <source>
        <strain evidence="1 2">NRRL62584</strain>
    </source>
</reference>
<keyword evidence="2" id="KW-1185">Reference proteome</keyword>
<evidence type="ECO:0000313" key="2">
    <source>
        <dbReference type="Proteomes" id="UP000288168"/>
    </source>
</evidence>
<dbReference type="Proteomes" id="UP000288168">
    <property type="component" value="Unassembled WGS sequence"/>
</dbReference>